<comment type="similarity">
    <text evidence="5">Belongs to the YqgF HJR family.</text>
</comment>
<dbReference type="InterPro" id="IPR037027">
    <property type="entry name" value="YqgF/RNaseH-like_dom_sf"/>
</dbReference>
<dbReference type="EC" id="3.1.-.-" evidence="5"/>
<keyword evidence="8" id="KW-1185">Reference proteome</keyword>
<dbReference type="Pfam" id="PF03652">
    <property type="entry name" value="RuvX"/>
    <property type="match status" value="1"/>
</dbReference>
<sequence>MSILGLDYGDARIGVAVSDELHLTSLPLRTIENSCLEEVLEELTDIVEKHDIEKIVVGLPLHMDGGRGERAEITEKFVDDLRENLHLPVILMDERLTSAEIEKVLLKADLSRAARKRKRDKLAASLILRKYLESID</sequence>
<evidence type="ECO:0000256" key="1">
    <source>
        <dbReference type="ARBA" id="ARBA00022490"/>
    </source>
</evidence>
<evidence type="ECO:0000313" key="7">
    <source>
        <dbReference type="EMBL" id="SDL43510.1"/>
    </source>
</evidence>
<name>A0A1G9K0Q1_9FIRM</name>
<feature type="domain" description="YqgF/RNase H-like" evidence="6">
    <location>
        <begin position="1"/>
        <end position="101"/>
    </location>
</feature>
<dbReference type="Gene3D" id="3.30.420.140">
    <property type="entry name" value="YqgF/RNase H-like domain"/>
    <property type="match status" value="1"/>
</dbReference>
<proteinExistence type="inferred from homology"/>
<keyword evidence="2 5" id="KW-0690">Ribosome biogenesis</keyword>
<dbReference type="OrthoDB" id="9796140at2"/>
<dbReference type="EMBL" id="FNGO01000004">
    <property type="protein sequence ID" value="SDL43510.1"/>
    <property type="molecule type" value="Genomic_DNA"/>
</dbReference>
<dbReference type="SUPFAM" id="SSF53098">
    <property type="entry name" value="Ribonuclease H-like"/>
    <property type="match status" value="1"/>
</dbReference>
<dbReference type="InterPro" id="IPR006641">
    <property type="entry name" value="YqgF/RNaseH-like_dom"/>
</dbReference>
<protein>
    <recommendedName>
        <fullName evidence="5">Putative pre-16S rRNA nuclease</fullName>
        <ecNumber evidence="5">3.1.-.-</ecNumber>
    </recommendedName>
</protein>
<dbReference type="PANTHER" id="PTHR33317">
    <property type="entry name" value="POLYNUCLEOTIDYL TRANSFERASE, RIBONUCLEASE H-LIKE SUPERFAMILY PROTEIN"/>
    <property type="match status" value="1"/>
</dbReference>
<dbReference type="InterPro" id="IPR005227">
    <property type="entry name" value="YqgF"/>
</dbReference>
<dbReference type="Proteomes" id="UP000199476">
    <property type="component" value="Unassembled WGS sequence"/>
</dbReference>
<dbReference type="InterPro" id="IPR012337">
    <property type="entry name" value="RNaseH-like_sf"/>
</dbReference>
<dbReference type="PANTHER" id="PTHR33317:SF4">
    <property type="entry name" value="POLYNUCLEOTIDYL TRANSFERASE, RIBONUCLEASE H-LIKE SUPERFAMILY PROTEIN"/>
    <property type="match status" value="1"/>
</dbReference>
<dbReference type="NCBIfam" id="TIGR00250">
    <property type="entry name" value="RNAse_H_YqgF"/>
    <property type="match status" value="1"/>
</dbReference>
<keyword evidence="1 5" id="KW-0963">Cytoplasm</keyword>
<dbReference type="GO" id="GO:0005829">
    <property type="term" value="C:cytosol"/>
    <property type="evidence" value="ECO:0007669"/>
    <property type="project" value="TreeGrafter"/>
</dbReference>
<dbReference type="GO" id="GO:0000967">
    <property type="term" value="P:rRNA 5'-end processing"/>
    <property type="evidence" value="ECO:0007669"/>
    <property type="project" value="UniProtKB-UniRule"/>
</dbReference>
<evidence type="ECO:0000256" key="2">
    <source>
        <dbReference type="ARBA" id="ARBA00022517"/>
    </source>
</evidence>
<dbReference type="SMART" id="SM00732">
    <property type="entry name" value="YqgFc"/>
    <property type="match status" value="1"/>
</dbReference>
<dbReference type="RefSeq" id="WP_089758662.1">
    <property type="nucleotide sequence ID" value="NZ_FNGO01000004.1"/>
</dbReference>
<comment type="subcellular location">
    <subcellularLocation>
        <location evidence="5">Cytoplasm</location>
    </subcellularLocation>
</comment>
<gene>
    <name evidence="7" type="ORF">SAMN04488692_104146</name>
</gene>
<evidence type="ECO:0000256" key="4">
    <source>
        <dbReference type="ARBA" id="ARBA00022801"/>
    </source>
</evidence>
<evidence type="ECO:0000256" key="3">
    <source>
        <dbReference type="ARBA" id="ARBA00022722"/>
    </source>
</evidence>
<comment type="function">
    <text evidence="5">Could be a nuclease involved in processing of the 5'-end of pre-16S rRNA.</text>
</comment>
<keyword evidence="3 5" id="KW-0540">Nuclease</keyword>
<accession>A0A1G9K0Q1</accession>
<organism evidence="7 8">
    <name type="scientific">Halarsenatibacter silvermanii</name>
    <dbReference type="NCBI Taxonomy" id="321763"/>
    <lineage>
        <taxon>Bacteria</taxon>
        <taxon>Bacillati</taxon>
        <taxon>Bacillota</taxon>
        <taxon>Clostridia</taxon>
        <taxon>Halanaerobiales</taxon>
        <taxon>Halarsenatibacteraceae</taxon>
        <taxon>Halarsenatibacter</taxon>
    </lineage>
</organism>
<reference evidence="7 8" key="1">
    <citation type="submission" date="2016-10" db="EMBL/GenBank/DDBJ databases">
        <authorList>
            <person name="de Groot N.N."/>
        </authorList>
    </citation>
    <scope>NUCLEOTIDE SEQUENCE [LARGE SCALE GENOMIC DNA]</scope>
    <source>
        <strain evidence="7 8">SLAS-1</strain>
    </source>
</reference>
<dbReference type="AlphaFoldDB" id="A0A1G9K0Q1"/>
<evidence type="ECO:0000313" key="8">
    <source>
        <dbReference type="Proteomes" id="UP000199476"/>
    </source>
</evidence>
<evidence type="ECO:0000256" key="5">
    <source>
        <dbReference type="HAMAP-Rule" id="MF_00651"/>
    </source>
</evidence>
<keyword evidence="4 5" id="KW-0378">Hydrolase</keyword>
<evidence type="ECO:0000259" key="6">
    <source>
        <dbReference type="SMART" id="SM00732"/>
    </source>
</evidence>
<dbReference type="GO" id="GO:0004518">
    <property type="term" value="F:nuclease activity"/>
    <property type="evidence" value="ECO:0007669"/>
    <property type="project" value="UniProtKB-KW"/>
</dbReference>
<dbReference type="CDD" id="cd16964">
    <property type="entry name" value="YqgF"/>
    <property type="match status" value="1"/>
</dbReference>
<dbReference type="GO" id="GO:0016788">
    <property type="term" value="F:hydrolase activity, acting on ester bonds"/>
    <property type="evidence" value="ECO:0007669"/>
    <property type="project" value="UniProtKB-UniRule"/>
</dbReference>
<dbReference type="STRING" id="321763.SAMN04488692_104146"/>
<dbReference type="HAMAP" id="MF_00651">
    <property type="entry name" value="Nuclease_YqgF"/>
    <property type="match status" value="1"/>
</dbReference>